<accession>A0A6P6D5F2</accession>
<gene>
    <name evidence="3" type="primary">LOC111812120</name>
</gene>
<dbReference type="AlphaFoldDB" id="A0A6P6D5F2"/>
<evidence type="ECO:0000313" key="2">
    <source>
        <dbReference type="Proteomes" id="UP000515203"/>
    </source>
</evidence>
<evidence type="ECO:0000313" key="3">
    <source>
        <dbReference type="RefSeq" id="XP_023555155.1"/>
    </source>
</evidence>
<feature type="region of interest" description="Disordered" evidence="1">
    <location>
        <begin position="182"/>
        <end position="201"/>
    </location>
</feature>
<name>A0A6P6D5F2_OCTDE</name>
<reference evidence="3" key="1">
    <citation type="submission" date="2025-08" db="UniProtKB">
        <authorList>
            <consortium name="RefSeq"/>
        </authorList>
    </citation>
    <scope>IDENTIFICATION</scope>
</reference>
<dbReference type="Proteomes" id="UP000515203">
    <property type="component" value="Unplaced"/>
</dbReference>
<protein>
    <submittedName>
        <fullName evidence="3">Uncharacterized protein LOC111812120</fullName>
    </submittedName>
</protein>
<proteinExistence type="predicted"/>
<organism evidence="2 3">
    <name type="scientific">Octodon degus</name>
    <name type="common">Degu</name>
    <name type="synonym">Sciurus degus</name>
    <dbReference type="NCBI Taxonomy" id="10160"/>
    <lineage>
        <taxon>Eukaryota</taxon>
        <taxon>Metazoa</taxon>
        <taxon>Chordata</taxon>
        <taxon>Craniata</taxon>
        <taxon>Vertebrata</taxon>
        <taxon>Euteleostomi</taxon>
        <taxon>Mammalia</taxon>
        <taxon>Eutheria</taxon>
        <taxon>Euarchontoglires</taxon>
        <taxon>Glires</taxon>
        <taxon>Rodentia</taxon>
        <taxon>Hystricomorpha</taxon>
        <taxon>Octodontidae</taxon>
        <taxon>Octodon</taxon>
    </lineage>
</organism>
<evidence type="ECO:0000256" key="1">
    <source>
        <dbReference type="SAM" id="MobiDB-lite"/>
    </source>
</evidence>
<dbReference type="GeneID" id="111812120"/>
<sequence>MGVVPEKMCWPLRRPHTACAHCTPGLVRARRQREPRSQPDMLGAGEDGEAYDRHQRHYRDRGRAHWRLGLKSGRLLLPKLGTHGKQQALPLFPHLIGSQHLTVQSWINPFDGLWIDIKDTAGARVSEDGNGENAHAAARPAQGIRFPDAARKDFIQEEPRMGARGHLPWSFCAGPSLSPLSCGAGGSRPRRPLKVLGRAGL</sequence>
<feature type="region of interest" description="Disordered" evidence="1">
    <location>
        <begin position="30"/>
        <end position="53"/>
    </location>
</feature>
<dbReference type="InParanoid" id="A0A6P6D5F2"/>
<keyword evidence="2" id="KW-1185">Reference proteome</keyword>
<dbReference type="RefSeq" id="XP_023555155.1">
    <property type="nucleotide sequence ID" value="XM_023699387.1"/>
</dbReference>